<dbReference type="InterPro" id="IPR036640">
    <property type="entry name" value="ABC1_TM_sf"/>
</dbReference>
<dbReference type="Pfam" id="PF01713">
    <property type="entry name" value="Smr"/>
    <property type="match status" value="1"/>
</dbReference>
<evidence type="ECO:0000259" key="9">
    <source>
        <dbReference type="PROSITE" id="PS50893"/>
    </source>
</evidence>
<feature type="transmembrane region" description="Helical" evidence="8">
    <location>
        <begin position="245"/>
        <end position="263"/>
    </location>
</feature>
<evidence type="ECO:0000256" key="7">
    <source>
        <dbReference type="SAM" id="MobiDB-lite"/>
    </source>
</evidence>
<protein>
    <submittedName>
        <fullName evidence="11">Uncharacterized protein</fullName>
    </submittedName>
</protein>
<dbReference type="SUPFAM" id="SSF52540">
    <property type="entry name" value="P-loop containing nucleoside triphosphate hydrolases"/>
    <property type="match status" value="1"/>
</dbReference>
<keyword evidence="2 8" id="KW-0812">Transmembrane</keyword>
<dbReference type="InterPro" id="IPR011527">
    <property type="entry name" value="ABC1_TM_dom"/>
</dbReference>
<organism evidence="11 12">
    <name type="scientific">Cyclotella atomus</name>
    <dbReference type="NCBI Taxonomy" id="382360"/>
    <lineage>
        <taxon>Eukaryota</taxon>
        <taxon>Sar</taxon>
        <taxon>Stramenopiles</taxon>
        <taxon>Ochrophyta</taxon>
        <taxon>Bacillariophyta</taxon>
        <taxon>Coscinodiscophyceae</taxon>
        <taxon>Thalassiosirophycidae</taxon>
        <taxon>Stephanodiscales</taxon>
        <taxon>Stephanodiscaceae</taxon>
        <taxon>Cyclotella</taxon>
    </lineage>
</organism>
<evidence type="ECO:0000256" key="3">
    <source>
        <dbReference type="ARBA" id="ARBA00022741"/>
    </source>
</evidence>
<dbReference type="Gene3D" id="3.30.1370.110">
    <property type="match status" value="1"/>
</dbReference>
<dbReference type="PROSITE" id="PS50893">
    <property type="entry name" value="ABC_TRANSPORTER_2"/>
    <property type="match status" value="1"/>
</dbReference>
<feature type="transmembrane region" description="Helical" evidence="8">
    <location>
        <begin position="94"/>
        <end position="115"/>
    </location>
</feature>
<dbReference type="InterPro" id="IPR039421">
    <property type="entry name" value="Type_1_exporter"/>
</dbReference>
<feature type="domain" description="ABC transporter" evidence="9">
    <location>
        <begin position="440"/>
        <end position="676"/>
    </location>
</feature>
<keyword evidence="5 8" id="KW-1133">Transmembrane helix</keyword>
<dbReference type="EMBL" id="JALLPJ020001399">
    <property type="protein sequence ID" value="KAL3765598.1"/>
    <property type="molecule type" value="Genomic_DNA"/>
</dbReference>
<reference evidence="11 12" key="1">
    <citation type="submission" date="2024-10" db="EMBL/GenBank/DDBJ databases">
        <title>Updated reference genomes for cyclostephanoid diatoms.</title>
        <authorList>
            <person name="Roberts W.R."/>
            <person name="Alverson A.J."/>
        </authorList>
    </citation>
    <scope>NUCLEOTIDE SEQUENCE [LARGE SCALE GENOMIC DNA]</scope>
    <source>
        <strain evidence="11 12">AJA010-31</strain>
    </source>
</reference>
<evidence type="ECO:0000256" key="2">
    <source>
        <dbReference type="ARBA" id="ARBA00022692"/>
    </source>
</evidence>
<dbReference type="InterPro" id="IPR027417">
    <property type="entry name" value="P-loop_NTPase"/>
</dbReference>
<dbReference type="GO" id="GO:0016020">
    <property type="term" value="C:membrane"/>
    <property type="evidence" value="ECO:0007669"/>
    <property type="project" value="UniProtKB-SubCell"/>
</dbReference>
<dbReference type="PANTHER" id="PTHR43394:SF1">
    <property type="entry name" value="ATP-BINDING CASSETTE SUB-FAMILY B MEMBER 10, MITOCHONDRIAL"/>
    <property type="match status" value="1"/>
</dbReference>
<evidence type="ECO:0000259" key="10">
    <source>
        <dbReference type="PROSITE" id="PS50929"/>
    </source>
</evidence>
<dbReference type="InterPro" id="IPR017871">
    <property type="entry name" value="ABC_transporter-like_CS"/>
</dbReference>
<feature type="region of interest" description="Disordered" evidence="7">
    <location>
        <begin position="934"/>
        <end position="971"/>
    </location>
</feature>
<evidence type="ECO:0000256" key="4">
    <source>
        <dbReference type="ARBA" id="ARBA00022840"/>
    </source>
</evidence>
<dbReference type="Gene3D" id="3.40.50.300">
    <property type="entry name" value="P-loop containing nucleotide triphosphate hydrolases"/>
    <property type="match status" value="1"/>
</dbReference>
<evidence type="ECO:0000256" key="1">
    <source>
        <dbReference type="ARBA" id="ARBA00004141"/>
    </source>
</evidence>
<dbReference type="GO" id="GO:0005524">
    <property type="term" value="F:ATP binding"/>
    <property type="evidence" value="ECO:0007669"/>
    <property type="project" value="UniProtKB-KW"/>
</dbReference>
<name>A0ABD3MP96_9STRA</name>
<feature type="transmembrane region" description="Helical" evidence="8">
    <location>
        <begin position="141"/>
        <end position="168"/>
    </location>
</feature>
<evidence type="ECO:0000256" key="6">
    <source>
        <dbReference type="ARBA" id="ARBA00023136"/>
    </source>
</evidence>
<evidence type="ECO:0000256" key="5">
    <source>
        <dbReference type="ARBA" id="ARBA00022989"/>
    </source>
</evidence>
<dbReference type="InterPro" id="IPR003593">
    <property type="entry name" value="AAA+_ATPase"/>
</dbReference>
<gene>
    <name evidence="11" type="ORF">ACHAWO_003890</name>
</gene>
<proteinExistence type="predicted"/>
<sequence>MSASTALLHCCCMPLHVHLSSRVSSHCKRIHHHLIQPNTSFNTCRYFTSADYNKRSSQVESNITNQDTTSKKKPFTNQEILHRLYSLSKPEQPLILASAATLAITSSISLLLPYACGHVLDAAILSKQAAESSSPDAFTNLLYISAGLFTLTCTSGLGVALRTSLLTIAGNRIVRRIRHQLFASVLSQECAFMDTVKSGDLVSRLSNDAYFLKNILTTEIVAGLRAIVMSVGSTTFLFYTCPELAIISLASIPPVFLAARMVGRRLKKKQGKVQELHGKAVSVAEEVFGGFKTVQLFHAERIEYERYSAAVSAAHEEEISVGNTKAVLDGVVHVAAQGAVLLVLGYGGKFVLADQMTAGDLTGFLMYSLLMAGNISSLSGTYAEMVKSIAAAGRTFEIVPQIPSSFGGDQNSLVDDGDESAMTSDFITKTRDGLREAISISFQDIEFAYPTRPDVPVLGPFTLQIKAGDNVALVGGSGSGKSTVGVLLARLYNLDSGSILINGHDIANVNPTFLRQQIGVVSQDPFLFDGTIADNIRYGKADATDEEVLEAARAAHVTNFTDELPFGLDTPVGNRGTQLSGGQRQRIAIARVVLKDPPCIVLDEATSALDARSEYHINQALKTMTKGRTVISIAHRLSTIKESDRIAMLKGGQVVEFAHRAMKSKNINATKSTGSSSNEIEVHSGAIRNILVHPNLKTAEIDCGKYIDKMTFASKDECLQTLNCMGCRLDSLVISRQAITGMYFIDKNHELTFTIKLAVTLEEDPLYTYRFGSKDGYIRFHDLVTSDGEHNIPDPALYGAELVVVDKAEKVAYIKGMDKMNKKDDRMKNVNANALFVSRDHRNKDKAYSADWIRIYVLDDKNVGFVTRVEKHMQLQAVFSDYADHTGISLKSIHRVKLNGRNIFLSQAKQMRMEEIGVNEGDVFHVPSVPMSHVLPPSEESSNRALKAAPTKSKNASTQQRRTRRTQWAGVTKDTSSKEYLMKLHSIKMEQVWKEAEPKFKAIRKKIADANIKHTKPKDRLSKVNKKKIAPINHTTSPVVELGKDFRRGSFIVNVGCEQNLYKTHKQDKCTKSQPLYTLDLHGKTREQALTALNENLPSWIETAMLTEDPFVIQVKIVCGKGSQVLCEEVERWIKREKNVSNAPKTKY</sequence>
<dbReference type="Pfam" id="PF00664">
    <property type="entry name" value="ABC_membrane"/>
    <property type="match status" value="1"/>
</dbReference>
<comment type="subcellular location">
    <subcellularLocation>
        <location evidence="1">Membrane</location>
        <topology evidence="1">Multi-pass membrane protein</topology>
    </subcellularLocation>
</comment>
<dbReference type="InterPro" id="IPR002625">
    <property type="entry name" value="Smr_dom"/>
</dbReference>
<evidence type="ECO:0000313" key="12">
    <source>
        <dbReference type="Proteomes" id="UP001530400"/>
    </source>
</evidence>
<evidence type="ECO:0000256" key="8">
    <source>
        <dbReference type="SAM" id="Phobius"/>
    </source>
</evidence>
<accession>A0ABD3MP96</accession>
<dbReference type="SUPFAM" id="SSF160443">
    <property type="entry name" value="SMR domain-like"/>
    <property type="match status" value="1"/>
</dbReference>
<keyword evidence="6 8" id="KW-0472">Membrane</keyword>
<dbReference type="InterPro" id="IPR003439">
    <property type="entry name" value="ABC_transporter-like_ATP-bd"/>
</dbReference>
<keyword evidence="12" id="KW-1185">Reference proteome</keyword>
<dbReference type="PANTHER" id="PTHR43394">
    <property type="entry name" value="ATP-DEPENDENT PERMEASE MDL1, MITOCHONDRIAL"/>
    <property type="match status" value="1"/>
</dbReference>
<dbReference type="AlphaFoldDB" id="A0ABD3MP96"/>
<dbReference type="Proteomes" id="UP001530400">
    <property type="component" value="Unassembled WGS sequence"/>
</dbReference>
<dbReference type="PROSITE" id="PS50929">
    <property type="entry name" value="ABC_TM1F"/>
    <property type="match status" value="1"/>
</dbReference>
<dbReference type="InterPro" id="IPR036063">
    <property type="entry name" value="Smr_dom_sf"/>
</dbReference>
<dbReference type="SMART" id="SM00382">
    <property type="entry name" value="AAA"/>
    <property type="match status" value="1"/>
</dbReference>
<feature type="domain" description="ABC transmembrane type-1" evidence="10">
    <location>
        <begin position="96"/>
        <end position="387"/>
    </location>
</feature>
<dbReference type="SUPFAM" id="SSF90123">
    <property type="entry name" value="ABC transporter transmembrane region"/>
    <property type="match status" value="1"/>
</dbReference>
<dbReference type="Pfam" id="PF00005">
    <property type="entry name" value="ABC_tran"/>
    <property type="match status" value="1"/>
</dbReference>
<keyword evidence="3" id="KW-0547">Nucleotide-binding</keyword>
<keyword evidence="4" id="KW-0067">ATP-binding</keyword>
<dbReference type="Gene3D" id="1.20.1560.10">
    <property type="entry name" value="ABC transporter type 1, transmembrane domain"/>
    <property type="match status" value="1"/>
</dbReference>
<evidence type="ECO:0000313" key="11">
    <source>
        <dbReference type="EMBL" id="KAL3765598.1"/>
    </source>
</evidence>
<dbReference type="PROSITE" id="PS00211">
    <property type="entry name" value="ABC_TRANSPORTER_1"/>
    <property type="match status" value="1"/>
</dbReference>
<comment type="caution">
    <text evidence="11">The sequence shown here is derived from an EMBL/GenBank/DDBJ whole genome shotgun (WGS) entry which is preliminary data.</text>
</comment>
<dbReference type="FunFam" id="3.40.50.300:FF:000218">
    <property type="entry name" value="Multidrug ABC transporter ATP-binding protein"/>
    <property type="match status" value="1"/>
</dbReference>